<sequence>KSEGDKKIQSLKKYIRMAGIYVKSYNDLWAGCKSNIAKVKCLKELLAKHGVNGRPTIEKCKKARKRNETLKDIAELNTSNIISEGRVTRAQRNKDSSKESAKIPETPTKLRETRYSFKRVLCVVDSDSE</sequence>
<proteinExistence type="predicted"/>
<dbReference type="PANTHER" id="PTHR15410:SF2">
    <property type="entry name" value="HIRA-INTERACTING PROTEIN 3"/>
    <property type="match status" value="1"/>
</dbReference>
<evidence type="ECO:0000313" key="2">
    <source>
        <dbReference type="EMBL" id="KOC59274.1"/>
    </source>
</evidence>
<evidence type="ECO:0000313" key="3">
    <source>
        <dbReference type="Proteomes" id="UP000053825"/>
    </source>
</evidence>
<evidence type="ECO:0000256" key="1">
    <source>
        <dbReference type="SAM" id="MobiDB-lite"/>
    </source>
</evidence>
<dbReference type="InterPro" id="IPR037647">
    <property type="entry name" value="HIRIP3"/>
</dbReference>
<dbReference type="OrthoDB" id="552755at2759"/>
<dbReference type="Proteomes" id="UP000053825">
    <property type="component" value="Unassembled WGS sequence"/>
</dbReference>
<feature type="compositionally biased region" description="Basic and acidic residues" evidence="1">
    <location>
        <begin position="92"/>
        <end position="108"/>
    </location>
</feature>
<dbReference type="AlphaFoldDB" id="A0A0L7QL27"/>
<organism evidence="2 3">
    <name type="scientific">Habropoda laboriosa</name>
    <dbReference type="NCBI Taxonomy" id="597456"/>
    <lineage>
        <taxon>Eukaryota</taxon>
        <taxon>Metazoa</taxon>
        <taxon>Ecdysozoa</taxon>
        <taxon>Arthropoda</taxon>
        <taxon>Hexapoda</taxon>
        <taxon>Insecta</taxon>
        <taxon>Pterygota</taxon>
        <taxon>Neoptera</taxon>
        <taxon>Endopterygota</taxon>
        <taxon>Hymenoptera</taxon>
        <taxon>Apocrita</taxon>
        <taxon>Aculeata</taxon>
        <taxon>Apoidea</taxon>
        <taxon>Anthophila</taxon>
        <taxon>Apidae</taxon>
        <taxon>Habropoda</taxon>
    </lineage>
</organism>
<dbReference type="PANTHER" id="PTHR15410">
    <property type="entry name" value="HIRA-INTERACTING PROTEIN 3"/>
    <property type="match status" value="1"/>
</dbReference>
<dbReference type="EMBL" id="KQ414934">
    <property type="protein sequence ID" value="KOC59274.1"/>
    <property type="molecule type" value="Genomic_DNA"/>
</dbReference>
<protein>
    <submittedName>
        <fullName evidence="2">HIRA-interacting protein 3</fullName>
    </submittedName>
</protein>
<dbReference type="STRING" id="597456.A0A0L7QL27"/>
<keyword evidence="3" id="KW-1185">Reference proteome</keyword>
<name>A0A0L7QL27_9HYME</name>
<accession>A0A0L7QL27</accession>
<gene>
    <name evidence="2" type="ORF">WH47_11460</name>
</gene>
<reference evidence="2 3" key="1">
    <citation type="submission" date="2015-07" db="EMBL/GenBank/DDBJ databases">
        <title>The genome of Habropoda laboriosa.</title>
        <authorList>
            <person name="Pan H."/>
            <person name="Kapheim K."/>
        </authorList>
    </citation>
    <scope>NUCLEOTIDE SEQUENCE [LARGE SCALE GENOMIC DNA]</scope>
    <source>
        <strain evidence="2">0110345459</strain>
    </source>
</reference>
<feature type="non-terminal residue" evidence="2">
    <location>
        <position position="1"/>
    </location>
</feature>
<dbReference type="GO" id="GO:0005634">
    <property type="term" value="C:nucleus"/>
    <property type="evidence" value="ECO:0007669"/>
    <property type="project" value="TreeGrafter"/>
</dbReference>
<feature type="region of interest" description="Disordered" evidence="1">
    <location>
        <begin position="84"/>
        <end position="108"/>
    </location>
</feature>